<dbReference type="InterPro" id="IPR011856">
    <property type="entry name" value="tRNA_endonuc-like_dom_sf"/>
</dbReference>
<dbReference type="Gene3D" id="3.40.1350.10">
    <property type="match status" value="1"/>
</dbReference>
<dbReference type="InterPro" id="IPR011335">
    <property type="entry name" value="Restrct_endonuc-II-like"/>
</dbReference>
<evidence type="ECO:0000256" key="1">
    <source>
        <dbReference type="SAM" id="Coils"/>
    </source>
</evidence>
<organism evidence="3 4">
    <name type="scientific">Membranihabitans marinus</name>
    <dbReference type="NCBI Taxonomy" id="1227546"/>
    <lineage>
        <taxon>Bacteria</taxon>
        <taxon>Pseudomonadati</taxon>
        <taxon>Bacteroidota</taxon>
        <taxon>Saprospiria</taxon>
        <taxon>Saprospirales</taxon>
        <taxon>Saprospiraceae</taxon>
        <taxon>Membranihabitans</taxon>
    </lineage>
</organism>
<dbReference type="AlphaFoldDB" id="A0A953L8J2"/>
<name>A0A953L8J2_9BACT</name>
<dbReference type="Proteomes" id="UP000753961">
    <property type="component" value="Unassembled WGS sequence"/>
</dbReference>
<dbReference type="RefSeq" id="WP_222579273.1">
    <property type="nucleotide sequence ID" value="NZ_JAHVHU010000006.1"/>
</dbReference>
<dbReference type="GO" id="GO:0008821">
    <property type="term" value="F:crossover junction DNA endonuclease activity"/>
    <property type="evidence" value="ECO:0007669"/>
    <property type="project" value="UniProtKB-EC"/>
</dbReference>
<dbReference type="SUPFAM" id="SSF52980">
    <property type="entry name" value="Restriction endonuclease-like"/>
    <property type="match status" value="1"/>
</dbReference>
<feature type="domain" description="DUF8196" evidence="2">
    <location>
        <begin position="62"/>
        <end position="165"/>
    </location>
</feature>
<evidence type="ECO:0000313" key="4">
    <source>
        <dbReference type="Proteomes" id="UP000753961"/>
    </source>
</evidence>
<dbReference type="EMBL" id="JAHVHU010000006">
    <property type="protein sequence ID" value="MBY5957750.1"/>
    <property type="molecule type" value="Genomic_DNA"/>
</dbReference>
<proteinExistence type="predicted"/>
<keyword evidence="4" id="KW-1185">Reference proteome</keyword>
<protein>
    <recommendedName>
        <fullName evidence="2">DUF8196 domain-containing protein</fullName>
    </recommendedName>
</protein>
<dbReference type="PANTHER" id="PTHR38753">
    <property type="entry name" value="SLR1441 PROTEIN"/>
    <property type="match status" value="1"/>
</dbReference>
<evidence type="ECO:0000259" key="2">
    <source>
        <dbReference type="Pfam" id="PF26618"/>
    </source>
</evidence>
<feature type="coiled-coil region" evidence="1">
    <location>
        <begin position="11"/>
        <end position="42"/>
    </location>
</feature>
<dbReference type="InterPro" id="IPR058509">
    <property type="entry name" value="DUF8196"/>
</dbReference>
<keyword evidence="1" id="KW-0175">Coiled coil</keyword>
<sequence length="179" mass="20791">MSSPTINAEKIQRLEEQLLEAKRDSERASEDLKKSIDRLSRLFESQWGTLMESLVEGDLVRILRERGIDVNETSTRLKGQFNGEHYEFDIIAIDDDEMVIVEVKTTLRVKHVRKFLYRLDQVKNWIPRYKEFKIHGAIAFLRAEEESDVFAENQHLWVIGATGDSASIVNAPDFVPNNW</sequence>
<comment type="caution">
    <text evidence="3">The sequence shown here is derived from an EMBL/GenBank/DDBJ whole genome shotgun (WGS) entry which is preliminary data.</text>
</comment>
<dbReference type="Pfam" id="PF26618">
    <property type="entry name" value="DUF8196"/>
    <property type="match status" value="1"/>
</dbReference>
<dbReference type="PANTHER" id="PTHR38753:SF1">
    <property type="entry name" value="SLR1441 PROTEIN"/>
    <property type="match status" value="1"/>
</dbReference>
<accession>A0A953L8J2</accession>
<dbReference type="GO" id="GO:0003676">
    <property type="term" value="F:nucleic acid binding"/>
    <property type="evidence" value="ECO:0007669"/>
    <property type="project" value="InterPro"/>
</dbReference>
<evidence type="ECO:0000313" key="3">
    <source>
        <dbReference type="EMBL" id="MBY5957750.1"/>
    </source>
</evidence>
<reference evidence="3" key="1">
    <citation type="submission" date="2021-06" db="EMBL/GenBank/DDBJ databases">
        <title>44 bacteria genomes isolated from Dapeng, Shenzhen.</title>
        <authorList>
            <person name="Zheng W."/>
            <person name="Yu S."/>
            <person name="Huang Y."/>
        </authorList>
    </citation>
    <scope>NUCLEOTIDE SEQUENCE</scope>
    <source>
        <strain evidence="3">DP5N28-2</strain>
    </source>
</reference>
<gene>
    <name evidence="3" type="ORF">KUV50_06395</name>
</gene>